<sequence>MAVLVVTKKASLLGYWREDVFTDELLKKIAAYDAVEKGKKAKLKLSGAGLRITQPRFLQSDKSEFYPIQNVKTVARNPGAPRCVMFILADPRRKYQIIAVRCASEVDAADLINFMAQVKKDQQISNVEFRKRDNGNWTLRERSAHNANRLMADQLFSEQNNNNVTATKTTVISTVGAPNGGVPNHTPVLDARGRGSYVKRQDSNLARKSFRDSGEINKDYIIETEVTTEKSQPQNVDALKGKIDSLTQELREIKTFISQTARADAPDGKKMQAEPVRSYSYTVPATRTQEILPSRPQMNRVVYQQQPVIYRAPTKTNEGRLLGPSATYFTDPWAAHRRVSHSFTMPKKGKNRKDSFQGSNKVTFDNESVVSNSSRKSKTLRLYSSIGNIPSTIERSIEDTYVRPVIMQRHGSMTVYDGGRPRPVSYHMVGANELKVFDARGKSYDDVAL</sequence>
<evidence type="ECO:0000313" key="2">
    <source>
        <dbReference type="Proteomes" id="UP000735302"/>
    </source>
</evidence>
<gene>
    <name evidence="1" type="ORF">PoB_005614800</name>
</gene>
<dbReference type="Proteomes" id="UP000735302">
    <property type="component" value="Unassembled WGS sequence"/>
</dbReference>
<proteinExistence type="predicted"/>
<keyword evidence="2" id="KW-1185">Reference proteome</keyword>
<evidence type="ECO:0000313" key="1">
    <source>
        <dbReference type="EMBL" id="GFO29643.1"/>
    </source>
</evidence>
<comment type="caution">
    <text evidence="1">The sequence shown here is derived from an EMBL/GenBank/DDBJ whole genome shotgun (WGS) entry which is preliminary data.</text>
</comment>
<organism evidence="1 2">
    <name type="scientific">Plakobranchus ocellatus</name>
    <dbReference type="NCBI Taxonomy" id="259542"/>
    <lineage>
        <taxon>Eukaryota</taxon>
        <taxon>Metazoa</taxon>
        <taxon>Spiralia</taxon>
        <taxon>Lophotrochozoa</taxon>
        <taxon>Mollusca</taxon>
        <taxon>Gastropoda</taxon>
        <taxon>Heterobranchia</taxon>
        <taxon>Euthyneura</taxon>
        <taxon>Panpulmonata</taxon>
        <taxon>Sacoglossa</taxon>
        <taxon>Placobranchoidea</taxon>
        <taxon>Plakobranchidae</taxon>
        <taxon>Plakobranchus</taxon>
    </lineage>
</organism>
<accession>A0AAV4CDX7</accession>
<dbReference type="AlphaFoldDB" id="A0AAV4CDX7"/>
<reference evidence="1 2" key="1">
    <citation type="journal article" date="2021" name="Elife">
        <title>Chloroplast acquisition without the gene transfer in kleptoplastic sea slugs, Plakobranchus ocellatus.</title>
        <authorList>
            <person name="Maeda T."/>
            <person name="Takahashi S."/>
            <person name="Yoshida T."/>
            <person name="Shimamura S."/>
            <person name="Takaki Y."/>
            <person name="Nagai Y."/>
            <person name="Toyoda A."/>
            <person name="Suzuki Y."/>
            <person name="Arimoto A."/>
            <person name="Ishii H."/>
            <person name="Satoh N."/>
            <person name="Nishiyama T."/>
            <person name="Hasebe M."/>
            <person name="Maruyama T."/>
            <person name="Minagawa J."/>
            <person name="Obokata J."/>
            <person name="Shigenobu S."/>
        </authorList>
    </citation>
    <scope>NUCLEOTIDE SEQUENCE [LARGE SCALE GENOMIC DNA]</scope>
</reference>
<name>A0AAV4CDX7_9GAST</name>
<protein>
    <submittedName>
        <fullName evidence="1">Uncharacterized protein</fullName>
    </submittedName>
</protein>
<dbReference type="EMBL" id="BLXT01006181">
    <property type="protein sequence ID" value="GFO29643.1"/>
    <property type="molecule type" value="Genomic_DNA"/>
</dbReference>